<feature type="domain" description="VHS" evidence="2">
    <location>
        <begin position="30"/>
        <end position="149"/>
    </location>
</feature>
<dbReference type="Pfam" id="PF00790">
    <property type="entry name" value="VHS"/>
    <property type="match status" value="1"/>
</dbReference>
<keyword evidence="4" id="KW-1185">Reference proteome</keyword>
<dbReference type="GO" id="GO:0030479">
    <property type="term" value="C:actin cortical patch"/>
    <property type="evidence" value="ECO:0007669"/>
    <property type="project" value="TreeGrafter"/>
</dbReference>
<dbReference type="InParanoid" id="S8FJH0"/>
<dbReference type="GO" id="GO:0007015">
    <property type="term" value="P:actin filament organization"/>
    <property type="evidence" value="ECO:0007669"/>
    <property type="project" value="InterPro"/>
</dbReference>
<evidence type="ECO:0000259" key="2">
    <source>
        <dbReference type="PROSITE" id="PS50179"/>
    </source>
</evidence>
<dbReference type="SUPFAM" id="SSF89009">
    <property type="entry name" value="GAT-like domain"/>
    <property type="match status" value="1"/>
</dbReference>
<dbReference type="GO" id="GO:0006897">
    <property type="term" value="P:endocytosis"/>
    <property type="evidence" value="ECO:0007669"/>
    <property type="project" value="InterPro"/>
</dbReference>
<evidence type="ECO:0000313" key="3">
    <source>
        <dbReference type="EMBL" id="EPT01556.1"/>
    </source>
</evidence>
<dbReference type="HOGENOM" id="CLU_036827_3_1_1"/>
<dbReference type="STRING" id="743788.S8FJH0"/>
<dbReference type="Proteomes" id="UP000015241">
    <property type="component" value="Unassembled WGS sequence"/>
</dbReference>
<dbReference type="PROSITE" id="PS50179">
    <property type="entry name" value="VHS"/>
    <property type="match status" value="1"/>
</dbReference>
<dbReference type="PANTHER" id="PTHR47789">
    <property type="entry name" value="LAS SEVENTEEN-BINDING PROTEIN 5"/>
    <property type="match status" value="1"/>
</dbReference>
<dbReference type="InterPro" id="IPR038425">
    <property type="entry name" value="GAT_sf"/>
</dbReference>
<dbReference type="SMART" id="SM00288">
    <property type="entry name" value="VHS"/>
    <property type="match status" value="1"/>
</dbReference>
<proteinExistence type="predicted"/>
<reference evidence="3 4" key="1">
    <citation type="journal article" date="2012" name="Science">
        <title>The Paleozoic origin of enzymatic lignin decomposition reconstructed from 31 fungal genomes.</title>
        <authorList>
            <person name="Floudas D."/>
            <person name="Binder M."/>
            <person name="Riley R."/>
            <person name="Barry K."/>
            <person name="Blanchette R.A."/>
            <person name="Henrissat B."/>
            <person name="Martinez A.T."/>
            <person name="Otillar R."/>
            <person name="Spatafora J.W."/>
            <person name="Yadav J.S."/>
            <person name="Aerts A."/>
            <person name="Benoit I."/>
            <person name="Boyd A."/>
            <person name="Carlson A."/>
            <person name="Copeland A."/>
            <person name="Coutinho P.M."/>
            <person name="de Vries R.P."/>
            <person name="Ferreira P."/>
            <person name="Findley K."/>
            <person name="Foster B."/>
            <person name="Gaskell J."/>
            <person name="Glotzer D."/>
            <person name="Gorecki P."/>
            <person name="Heitman J."/>
            <person name="Hesse C."/>
            <person name="Hori C."/>
            <person name="Igarashi K."/>
            <person name="Jurgens J.A."/>
            <person name="Kallen N."/>
            <person name="Kersten P."/>
            <person name="Kohler A."/>
            <person name="Kuees U."/>
            <person name="Kumar T.K.A."/>
            <person name="Kuo A."/>
            <person name="LaButti K."/>
            <person name="Larrondo L.F."/>
            <person name="Lindquist E."/>
            <person name="Ling A."/>
            <person name="Lombard V."/>
            <person name="Lucas S."/>
            <person name="Lundell T."/>
            <person name="Martin R."/>
            <person name="McLaughlin D.J."/>
            <person name="Morgenstern I."/>
            <person name="Morin E."/>
            <person name="Murat C."/>
            <person name="Nagy L.G."/>
            <person name="Nolan M."/>
            <person name="Ohm R.A."/>
            <person name="Patyshakuliyeva A."/>
            <person name="Rokas A."/>
            <person name="Ruiz-Duenas F.J."/>
            <person name="Sabat G."/>
            <person name="Salamov A."/>
            <person name="Samejima M."/>
            <person name="Schmutz J."/>
            <person name="Slot J.C."/>
            <person name="St John F."/>
            <person name="Stenlid J."/>
            <person name="Sun H."/>
            <person name="Sun S."/>
            <person name="Syed K."/>
            <person name="Tsang A."/>
            <person name="Wiebenga A."/>
            <person name="Young D."/>
            <person name="Pisabarro A."/>
            <person name="Eastwood D.C."/>
            <person name="Martin F."/>
            <person name="Cullen D."/>
            <person name="Grigoriev I.V."/>
            <person name="Hibbett D.S."/>
        </authorList>
    </citation>
    <scope>NUCLEOTIDE SEQUENCE</scope>
    <source>
        <strain evidence="4">FP-58527</strain>
    </source>
</reference>
<dbReference type="Gene3D" id="1.20.58.160">
    <property type="match status" value="1"/>
</dbReference>
<dbReference type="InterPro" id="IPR002014">
    <property type="entry name" value="VHS_dom"/>
</dbReference>
<feature type="compositionally biased region" description="Low complexity" evidence="1">
    <location>
        <begin position="437"/>
        <end position="453"/>
    </location>
</feature>
<dbReference type="eggNOG" id="KOG1087">
    <property type="taxonomic scope" value="Eukaryota"/>
</dbReference>
<feature type="region of interest" description="Disordered" evidence="1">
    <location>
        <begin position="381"/>
        <end position="501"/>
    </location>
</feature>
<dbReference type="CDD" id="cd16980">
    <property type="entry name" value="VHS_Lsb5"/>
    <property type="match status" value="1"/>
</dbReference>
<sequence>MSAIALAKQAYTALNREKPHSSITDWVEILTSTNYDDEAYDGIPELVDSINIQATGPTEASRAIRKKLKHGNAHQQYRAIVILKALVENGGDKFQSSFADSQLVDALRLLATEYNTDPKVKKKLSIVLLSWHAQFKDDSSMHFLANLYKSCGVSLPGQRPQKRSSATYGSDIVGYSAEYEAEEHQRKLDRERREKELEERAHEREREKEREREEKKKREEEKLKAKQDKALEKARRKREEEAKRHGVKRKPFNFEEEKPQILTAIAGASQASINLVNAITLVNTETDSVQGNERVQECLGKAKLSRKQIVRYIQFVENEDMIGTLIEANDRIIAALEMYDTLSKPIVTEKDVQNVQEGLAAVKINDSELGRLQEKQRAAVQRSLGRSNSNVAIRGTKGPGPSYLSDLQDLSFGPLGSEQSQLPPPIRPSAGKRSSSDDGSYGRGSLSDYSDYQSSDEETHNRASTSRARTYLSTSEPEGYHKKPLSAQTEQEDPFADPFAD</sequence>
<dbReference type="EMBL" id="KE504141">
    <property type="protein sequence ID" value="EPT01556.1"/>
    <property type="molecule type" value="Genomic_DNA"/>
</dbReference>
<dbReference type="GO" id="GO:0035091">
    <property type="term" value="F:phosphatidylinositol binding"/>
    <property type="evidence" value="ECO:0007669"/>
    <property type="project" value="InterPro"/>
</dbReference>
<protein>
    <recommendedName>
        <fullName evidence="2">VHS domain-containing protein</fullName>
    </recommendedName>
</protein>
<dbReference type="GO" id="GO:0043130">
    <property type="term" value="F:ubiquitin binding"/>
    <property type="evidence" value="ECO:0007669"/>
    <property type="project" value="InterPro"/>
</dbReference>
<gene>
    <name evidence="3" type="ORF">FOMPIDRAFT_1023235</name>
</gene>
<dbReference type="InterPro" id="IPR044103">
    <property type="entry name" value="GAT_LSB5"/>
</dbReference>
<organism evidence="3 4">
    <name type="scientific">Fomitopsis schrenkii</name>
    <name type="common">Brown rot fungus</name>
    <dbReference type="NCBI Taxonomy" id="2126942"/>
    <lineage>
        <taxon>Eukaryota</taxon>
        <taxon>Fungi</taxon>
        <taxon>Dikarya</taxon>
        <taxon>Basidiomycota</taxon>
        <taxon>Agaricomycotina</taxon>
        <taxon>Agaricomycetes</taxon>
        <taxon>Polyporales</taxon>
        <taxon>Fomitopsis</taxon>
    </lineage>
</organism>
<dbReference type="FunCoup" id="S8FJH0">
    <property type="interactions" value="18"/>
</dbReference>
<feature type="compositionally biased region" description="Acidic residues" evidence="1">
    <location>
        <begin position="490"/>
        <end position="501"/>
    </location>
</feature>
<feature type="compositionally biased region" description="Basic and acidic residues" evidence="1">
    <location>
        <begin position="183"/>
        <end position="244"/>
    </location>
</feature>
<feature type="region of interest" description="Disordered" evidence="1">
    <location>
        <begin position="183"/>
        <end position="247"/>
    </location>
</feature>
<dbReference type="PANTHER" id="PTHR47789:SF1">
    <property type="entry name" value="LAS SEVENTEEN-BINDING PROTEIN 5"/>
    <property type="match status" value="1"/>
</dbReference>
<evidence type="ECO:0000313" key="4">
    <source>
        <dbReference type="Proteomes" id="UP000015241"/>
    </source>
</evidence>
<dbReference type="Gene3D" id="1.25.40.90">
    <property type="match status" value="1"/>
</dbReference>
<dbReference type="OrthoDB" id="10264585at2759"/>
<feature type="compositionally biased region" description="Polar residues" evidence="1">
    <location>
        <begin position="462"/>
        <end position="476"/>
    </location>
</feature>
<evidence type="ECO:0000256" key="1">
    <source>
        <dbReference type="SAM" id="MobiDB-lite"/>
    </source>
</evidence>
<dbReference type="GO" id="GO:0007034">
    <property type="term" value="P:vacuolar transport"/>
    <property type="evidence" value="ECO:0007669"/>
    <property type="project" value="UniProtKB-ARBA"/>
</dbReference>
<dbReference type="InterPro" id="IPR045007">
    <property type="entry name" value="LSB5"/>
</dbReference>
<dbReference type="SUPFAM" id="SSF48464">
    <property type="entry name" value="ENTH/VHS domain"/>
    <property type="match status" value="1"/>
</dbReference>
<dbReference type="GO" id="GO:0051666">
    <property type="term" value="P:actin cortical patch localization"/>
    <property type="evidence" value="ECO:0007669"/>
    <property type="project" value="TreeGrafter"/>
</dbReference>
<dbReference type="AlphaFoldDB" id="S8FJH0"/>
<name>S8FJH0_FOMSC</name>
<accession>S8FJH0</accession>
<dbReference type="InterPro" id="IPR008942">
    <property type="entry name" value="ENTH_VHS"/>
</dbReference>
<dbReference type="CDD" id="cd14232">
    <property type="entry name" value="GAT_LSB5"/>
    <property type="match status" value="1"/>
</dbReference>